<sequence length="492" mass="52172">MTAAAPVKEAPANFAYPKGIRLALIMTAMFLGMFLVALDKLIISTAVAQITNDFSSTSDIGWYGTAYLLTNCAFLLVFGKLYTLFSVKTVFLTAVVLFEVGSVICGAAPNSVAFIVGRAIAGLGAGGVQSGVIVIIVYAVPLAKRPQYQGLFGAVYGISSVIGPLVGGAFTTNVTWRWCFYINLPLGAVVLVFVFFFLQVPSRLGTDGDLTLREKLSQLNFEGLAALLPGVICLCLALQWGGFTYSWNNGLYYLPIWFQAIKGDSAVESGIHLLPQVIALVISSIVTGVLTSRTGYYTPFLLIGICITAVGAGLLTTLNVGTTTGMWIGYQILYGWGFGGCVQAPNMAAQTVLPRDQVSIGAALMLFGQTLFGSIFVSIGQNVLDGELVKRLAKFATVTPAQIESAGATGLAALIPEEYHDAFLAAYNSSLRVCFVIGVIMACMSTLGGLGMEWRSVKAQPDAGGDHTISEAATGDVELTESKRQNGEWQEV</sequence>
<comment type="subcellular location">
    <subcellularLocation>
        <location evidence="1">Membrane</location>
        <topology evidence="1">Multi-pass membrane protein</topology>
    </subcellularLocation>
</comment>
<feature type="transmembrane region" description="Helical" evidence="6">
    <location>
        <begin position="90"/>
        <end position="109"/>
    </location>
</feature>
<dbReference type="SUPFAM" id="SSF103473">
    <property type="entry name" value="MFS general substrate transporter"/>
    <property type="match status" value="1"/>
</dbReference>
<comment type="caution">
    <text evidence="8">The sequence shown here is derived from an EMBL/GenBank/DDBJ whole genome shotgun (WGS) entry which is preliminary data.</text>
</comment>
<evidence type="ECO:0000256" key="2">
    <source>
        <dbReference type="ARBA" id="ARBA00022692"/>
    </source>
</evidence>
<dbReference type="Gene3D" id="1.20.1250.20">
    <property type="entry name" value="MFS general substrate transporter like domains"/>
    <property type="match status" value="1"/>
</dbReference>
<dbReference type="PANTHER" id="PTHR23501">
    <property type="entry name" value="MAJOR FACILITATOR SUPERFAMILY"/>
    <property type="match status" value="1"/>
</dbReference>
<evidence type="ECO:0000256" key="5">
    <source>
        <dbReference type="SAM" id="MobiDB-lite"/>
    </source>
</evidence>
<keyword evidence="2 6" id="KW-0812">Transmembrane</keyword>
<dbReference type="InterPro" id="IPR020846">
    <property type="entry name" value="MFS_dom"/>
</dbReference>
<dbReference type="PRINTS" id="PR01035">
    <property type="entry name" value="TCRTETA"/>
</dbReference>
<feature type="region of interest" description="Disordered" evidence="5">
    <location>
        <begin position="462"/>
        <end position="492"/>
    </location>
</feature>
<dbReference type="EMBL" id="JAWCUI010000046">
    <property type="protein sequence ID" value="KAL1892227.1"/>
    <property type="molecule type" value="Genomic_DNA"/>
</dbReference>
<dbReference type="InterPro" id="IPR036259">
    <property type="entry name" value="MFS_trans_sf"/>
</dbReference>
<feature type="transmembrane region" description="Helical" evidence="6">
    <location>
        <begin position="430"/>
        <end position="450"/>
    </location>
</feature>
<evidence type="ECO:0000259" key="7">
    <source>
        <dbReference type="PROSITE" id="PS50850"/>
    </source>
</evidence>
<dbReference type="Proteomes" id="UP001583186">
    <property type="component" value="Unassembled WGS sequence"/>
</dbReference>
<keyword evidence="9" id="KW-1185">Reference proteome</keyword>
<evidence type="ECO:0000256" key="1">
    <source>
        <dbReference type="ARBA" id="ARBA00004141"/>
    </source>
</evidence>
<organism evidence="8 9">
    <name type="scientific">Sporothrix stenoceras</name>
    <dbReference type="NCBI Taxonomy" id="5173"/>
    <lineage>
        <taxon>Eukaryota</taxon>
        <taxon>Fungi</taxon>
        <taxon>Dikarya</taxon>
        <taxon>Ascomycota</taxon>
        <taxon>Pezizomycotina</taxon>
        <taxon>Sordariomycetes</taxon>
        <taxon>Sordariomycetidae</taxon>
        <taxon>Ophiostomatales</taxon>
        <taxon>Ophiostomataceae</taxon>
        <taxon>Sporothrix</taxon>
    </lineage>
</organism>
<feature type="transmembrane region" description="Helical" evidence="6">
    <location>
        <begin position="115"/>
        <end position="139"/>
    </location>
</feature>
<feature type="transmembrane region" description="Helical" evidence="6">
    <location>
        <begin position="219"/>
        <end position="240"/>
    </location>
</feature>
<feature type="transmembrane region" description="Helical" evidence="6">
    <location>
        <begin position="273"/>
        <end position="290"/>
    </location>
</feature>
<accession>A0ABR3YWF3</accession>
<feature type="domain" description="Major facilitator superfamily (MFS) profile" evidence="7">
    <location>
        <begin position="25"/>
        <end position="419"/>
    </location>
</feature>
<feature type="transmembrane region" description="Helical" evidence="6">
    <location>
        <begin position="358"/>
        <end position="379"/>
    </location>
</feature>
<dbReference type="PROSITE" id="PS50850">
    <property type="entry name" value="MFS"/>
    <property type="match status" value="1"/>
</dbReference>
<keyword evidence="3 6" id="KW-1133">Transmembrane helix</keyword>
<feature type="transmembrane region" description="Helical" evidence="6">
    <location>
        <begin position="151"/>
        <end position="172"/>
    </location>
</feature>
<feature type="transmembrane region" description="Helical" evidence="6">
    <location>
        <begin position="22"/>
        <end position="48"/>
    </location>
</feature>
<dbReference type="Pfam" id="PF07690">
    <property type="entry name" value="MFS_1"/>
    <property type="match status" value="1"/>
</dbReference>
<feature type="transmembrane region" description="Helical" evidence="6">
    <location>
        <begin position="327"/>
        <end position="346"/>
    </location>
</feature>
<dbReference type="InterPro" id="IPR011701">
    <property type="entry name" value="MFS"/>
</dbReference>
<dbReference type="InterPro" id="IPR001958">
    <property type="entry name" value="Tet-R_TetA/multi-R_MdtG-like"/>
</dbReference>
<evidence type="ECO:0000256" key="4">
    <source>
        <dbReference type="ARBA" id="ARBA00023136"/>
    </source>
</evidence>
<protein>
    <recommendedName>
        <fullName evidence="7">Major facilitator superfamily (MFS) profile domain-containing protein</fullName>
    </recommendedName>
</protein>
<evidence type="ECO:0000256" key="3">
    <source>
        <dbReference type="ARBA" id="ARBA00022989"/>
    </source>
</evidence>
<proteinExistence type="predicted"/>
<evidence type="ECO:0000256" key="6">
    <source>
        <dbReference type="SAM" id="Phobius"/>
    </source>
</evidence>
<reference evidence="8 9" key="1">
    <citation type="journal article" date="2024" name="IMA Fungus">
        <title>IMA Genome - F19 : A genome assembly and annotation guide to empower mycologists, including annotated draft genome sequences of Ceratocystis pirilliformis, Diaporthe australafricana, Fusarium ophioides, Paecilomyces lecythidis, and Sporothrix stenoceras.</title>
        <authorList>
            <person name="Aylward J."/>
            <person name="Wilson A.M."/>
            <person name="Visagie C.M."/>
            <person name="Spraker J."/>
            <person name="Barnes I."/>
            <person name="Buitendag C."/>
            <person name="Ceriani C."/>
            <person name="Del Mar Angel L."/>
            <person name="du Plessis D."/>
            <person name="Fuchs T."/>
            <person name="Gasser K."/>
            <person name="Kramer D."/>
            <person name="Li W."/>
            <person name="Munsamy K."/>
            <person name="Piso A."/>
            <person name="Price J.L."/>
            <person name="Sonnekus B."/>
            <person name="Thomas C."/>
            <person name="van der Nest A."/>
            <person name="van Dijk A."/>
            <person name="van Heerden A."/>
            <person name="van Vuuren N."/>
            <person name="Yilmaz N."/>
            <person name="Duong T.A."/>
            <person name="van der Merwe N.A."/>
            <person name="Wingfield M.J."/>
            <person name="Wingfield B.D."/>
        </authorList>
    </citation>
    <scope>NUCLEOTIDE SEQUENCE [LARGE SCALE GENOMIC DNA]</scope>
    <source>
        <strain evidence="8 9">CMW 5346</strain>
    </source>
</reference>
<gene>
    <name evidence="8" type="ORF">Sste5346_007183</name>
</gene>
<dbReference type="PANTHER" id="PTHR23501:SF153">
    <property type="entry name" value="AFLATOXIN EFFLUX PUMP, PUTATIVE-RELATED"/>
    <property type="match status" value="1"/>
</dbReference>
<feature type="transmembrane region" description="Helical" evidence="6">
    <location>
        <begin position="60"/>
        <end position="78"/>
    </location>
</feature>
<keyword evidence="4 6" id="KW-0472">Membrane</keyword>
<feature type="transmembrane region" description="Helical" evidence="6">
    <location>
        <begin position="178"/>
        <end position="198"/>
    </location>
</feature>
<dbReference type="CDD" id="cd17502">
    <property type="entry name" value="MFS_Azr1_MDR_like"/>
    <property type="match status" value="1"/>
</dbReference>
<evidence type="ECO:0000313" key="9">
    <source>
        <dbReference type="Proteomes" id="UP001583186"/>
    </source>
</evidence>
<name>A0ABR3YWF3_9PEZI</name>
<evidence type="ECO:0000313" key="8">
    <source>
        <dbReference type="EMBL" id="KAL1892227.1"/>
    </source>
</evidence>
<feature type="transmembrane region" description="Helical" evidence="6">
    <location>
        <begin position="297"/>
        <end position="315"/>
    </location>
</feature>